<keyword evidence="2" id="KW-1185">Reference proteome</keyword>
<evidence type="ECO:0000313" key="2">
    <source>
        <dbReference type="Proteomes" id="UP001419268"/>
    </source>
</evidence>
<accession>A0AAP0F4F8</accession>
<sequence length="119" mass="12980">MEFSSQILLQEITSLQGISLFPYLFSSSLRVMSLSSLVGIASSRHNVRHTAAVGDLPLCWRPLPEPLLLASIDSSTFRWPSVHRLCVSGGPPLLELLRHCAALALLPRRGLPLPSSVQP</sequence>
<name>A0AAP0F4F8_9MAGN</name>
<comment type="caution">
    <text evidence="1">The sequence shown here is derived from an EMBL/GenBank/DDBJ whole genome shotgun (WGS) entry which is preliminary data.</text>
</comment>
<reference evidence="1 2" key="1">
    <citation type="submission" date="2024-01" db="EMBL/GenBank/DDBJ databases">
        <title>Genome assemblies of Stephania.</title>
        <authorList>
            <person name="Yang L."/>
        </authorList>
    </citation>
    <scope>NUCLEOTIDE SEQUENCE [LARGE SCALE GENOMIC DNA]</scope>
    <source>
        <strain evidence="1">JXDWG</strain>
        <tissue evidence="1">Leaf</tissue>
    </source>
</reference>
<evidence type="ECO:0000313" key="1">
    <source>
        <dbReference type="EMBL" id="KAK9100449.1"/>
    </source>
</evidence>
<dbReference type="Proteomes" id="UP001419268">
    <property type="component" value="Unassembled WGS sequence"/>
</dbReference>
<dbReference type="AlphaFoldDB" id="A0AAP0F4F8"/>
<proteinExistence type="predicted"/>
<organism evidence="1 2">
    <name type="scientific">Stephania cephalantha</name>
    <dbReference type="NCBI Taxonomy" id="152367"/>
    <lineage>
        <taxon>Eukaryota</taxon>
        <taxon>Viridiplantae</taxon>
        <taxon>Streptophyta</taxon>
        <taxon>Embryophyta</taxon>
        <taxon>Tracheophyta</taxon>
        <taxon>Spermatophyta</taxon>
        <taxon>Magnoliopsida</taxon>
        <taxon>Ranunculales</taxon>
        <taxon>Menispermaceae</taxon>
        <taxon>Menispermoideae</taxon>
        <taxon>Cissampelideae</taxon>
        <taxon>Stephania</taxon>
    </lineage>
</organism>
<dbReference type="EMBL" id="JBBNAG010000010">
    <property type="protein sequence ID" value="KAK9100449.1"/>
    <property type="molecule type" value="Genomic_DNA"/>
</dbReference>
<protein>
    <submittedName>
        <fullName evidence="1">Uncharacterized protein</fullName>
    </submittedName>
</protein>
<gene>
    <name evidence="1" type="ORF">Scep_023879</name>
</gene>